<keyword evidence="12" id="KW-1185">Reference proteome</keyword>
<keyword evidence="5 9" id="KW-0472">Membrane</keyword>
<dbReference type="GO" id="GO:0035556">
    <property type="term" value="P:intracellular signal transduction"/>
    <property type="evidence" value="ECO:0007669"/>
    <property type="project" value="InterPro"/>
</dbReference>
<organism evidence="11 12">
    <name type="scientific">Strigamia maritima</name>
    <name type="common">European centipede</name>
    <name type="synonym">Geophilus maritimus</name>
    <dbReference type="NCBI Taxonomy" id="126957"/>
    <lineage>
        <taxon>Eukaryota</taxon>
        <taxon>Metazoa</taxon>
        <taxon>Ecdysozoa</taxon>
        <taxon>Arthropoda</taxon>
        <taxon>Myriapoda</taxon>
        <taxon>Chilopoda</taxon>
        <taxon>Pleurostigmophora</taxon>
        <taxon>Geophilomorpha</taxon>
        <taxon>Linotaeniidae</taxon>
        <taxon>Strigamia</taxon>
    </lineage>
</organism>
<dbReference type="GO" id="GO:0000166">
    <property type="term" value="F:nucleotide binding"/>
    <property type="evidence" value="ECO:0007669"/>
    <property type="project" value="UniProtKB-KW"/>
</dbReference>
<evidence type="ECO:0000313" key="12">
    <source>
        <dbReference type="Proteomes" id="UP000014500"/>
    </source>
</evidence>
<dbReference type="PROSITE" id="PS50125">
    <property type="entry name" value="GUANYLATE_CYCLASE_2"/>
    <property type="match status" value="1"/>
</dbReference>
<dbReference type="PROSITE" id="PS00452">
    <property type="entry name" value="GUANYLATE_CYCLASE_1"/>
    <property type="match status" value="1"/>
</dbReference>
<evidence type="ECO:0000256" key="8">
    <source>
        <dbReference type="RuleBase" id="RU000405"/>
    </source>
</evidence>
<dbReference type="STRING" id="126957.T1IJD4"/>
<dbReference type="Gene3D" id="3.30.70.1230">
    <property type="entry name" value="Nucleotide cyclase"/>
    <property type="match status" value="1"/>
</dbReference>
<evidence type="ECO:0000256" key="6">
    <source>
        <dbReference type="ARBA" id="ARBA00023180"/>
    </source>
</evidence>
<feature type="domain" description="Guanylate cyclase" evidence="10">
    <location>
        <begin position="418"/>
        <end position="548"/>
    </location>
</feature>
<keyword evidence="3" id="KW-0547">Nucleotide-binding</keyword>
<dbReference type="Proteomes" id="UP000014500">
    <property type="component" value="Unassembled WGS sequence"/>
</dbReference>
<dbReference type="GO" id="GO:0004016">
    <property type="term" value="F:adenylate cyclase activity"/>
    <property type="evidence" value="ECO:0007669"/>
    <property type="project" value="TreeGrafter"/>
</dbReference>
<dbReference type="SMART" id="SM00044">
    <property type="entry name" value="CYCc"/>
    <property type="match status" value="1"/>
</dbReference>
<dbReference type="Pfam" id="PF00211">
    <property type="entry name" value="Guanylate_cyc"/>
    <property type="match status" value="1"/>
</dbReference>
<dbReference type="GO" id="GO:0001653">
    <property type="term" value="F:peptide receptor activity"/>
    <property type="evidence" value="ECO:0007669"/>
    <property type="project" value="TreeGrafter"/>
</dbReference>
<name>T1IJD4_STRMM</name>
<protein>
    <recommendedName>
        <fullName evidence="10">Guanylate cyclase domain-containing protein</fullName>
    </recommendedName>
</protein>
<reference evidence="11" key="2">
    <citation type="submission" date="2015-02" db="UniProtKB">
        <authorList>
            <consortium name="EnsemblMetazoa"/>
        </authorList>
    </citation>
    <scope>IDENTIFICATION</scope>
</reference>
<evidence type="ECO:0000313" key="11">
    <source>
        <dbReference type="EnsemblMetazoa" id="SMAR000997-PA"/>
    </source>
</evidence>
<evidence type="ECO:0000256" key="7">
    <source>
        <dbReference type="ARBA" id="ARBA00023239"/>
    </source>
</evidence>
<comment type="subcellular location">
    <subcellularLocation>
        <location evidence="1">Membrane</location>
    </subcellularLocation>
</comment>
<dbReference type="PANTHER" id="PTHR11920">
    <property type="entry name" value="GUANYLYL CYCLASE"/>
    <property type="match status" value="1"/>
</dbReference>
<evidence type="ECO:0000256" key="1">
    <source>
        <dbReference type="ARBA" id="ARBA00004370"/>
    </source>
</evidence>
<dbReference type="HOGENOM" id="CLU_016632_0_0_1"/>
<dbReference type="GO" id="GO:0007168">
    <property type="term" value="P:receptor guanylyl cyclase signaling pathway"/>
    <property type="evidence" value="ECO:0007669"/>
    <property type="project" value="TreeGrafter"/>
</dbReference>
<evidence type="ECO:0000256" key="9">
    <source>
        <dbReference type="SAM" id="Phobius"/>
    </source>
</evidence>
<proteinExistence type="inferred from homology"/>
<dbReference type="InterPro" id="IPR029787">
    <property type="entry name" value="Nucleotide_cyclase"/>
</dbReference>
<dbReference type="SUPFAM" id="SSF55073">
    <property type="entry name" value="Nucleotide cyclase"/>
    <property type="match status" value="1"/>
</dbReference>
<keyword evidence="4 9" id="KW-1133">Transmembrane helix</keyword>
<dbReference type="InterPro" id="IPR001054">
    <property type="entry name" value="A/G_cyclase"/>
</dbReference>
<keyword evidence="6" id="KW-0325">Glycoprotein</keyword>
<evidence type="ECO:0000256" key="5">
    <source>
        <dbReference type="ARBA" id="ARBA00023136"/>
    </source>
</evidence>
<feature type="transmembrane region" description="Helical" evidence="9">
    <location>
        <begin position="63"/>
        <end position="87"/>
    </location>
</feature>
<dbReference type="PhylomeDB" id="T1IJD4"/>
<dbReference type="OMA" id="ASAQNFM"/>
<evidence type="ECO:0000259" key="10">
    <source>
        <dbReference type="PROSITE" id="PS50125"/>
    </source>
</evidence>
<dbReference type="GO" id="GO:0005886">
    <property type="term" value="C:plasma membrane"/>
    <property type="evidence" value="ECO:0007669"/>
    <property type="project" value="TreeGrafter"/>
</dbReference>
<evidence type="ECO:0000256" key="4">
    <source>
        <dbReference type="ARBA" id="ARBA00022989"/>
    </source>
</evidence>
<evidence type="ECO:0000256" key="2">
    <source>
        <dbReference type="ARBA" id="ARBA00022692"/>
    </source>
</evidence>
<evidence type="ECO:0000256" key="3">
    <source>
        <dbReference type="ARBA" id="ARBA00022741"/>
    </source>
</evidence>
<dbReference type="FunFam" id="3.30.70.1230:FF:000030">
    <property type="entry name" value="Si:ch211-215j19.12"/>
    <property type="match status" value="1"/>
</dbReference>
<keyword evidence="2 9" id="KW-0812">Transmembrane</keyword>
<dbReference type="GO" id="GO:0004383">
    <property type="term" value="F:guanylate cyclase activity"/>
    <property type="evidence" value="ECO:0007669"/>
    <property type="project" value="TreeGrafter"/>
</dbReference>
<dbReference type="EnsemblMetazoa" id="SMAR000997-RA">
    <property type="protein sequence ID" value="SMAR000997-PA"/>
    <property type="gene ID" value="SMAR000997"/>
</dbReference>
<dbReference type="EMBL" id="JH430253">
    <property type="status" value="NOT_ANNOTATED_CDS"/>
    <property type="molecule type" value="Genomic_DNA"/>
</dbReference>
<dbReference type="CDD" id="cd07302">
    <property type="entry name" value="CHD"/>
    <property type="match status" value="1"/>
</dbReference>
<comment type="similarity">
    <text evidence="8">Belongs to the adenylyl cyclase class-4/guanylyl cyclase family.</text>
</comment>
<dbReference type="PANTHER" id="PTHR11920:SF501">
    <property type="entry name" value="GUANYLATE CYCLASE 32E"/>
    <property type="match status" value="1"/>
</dbReference>
<keyword evidence="7 8" id="KW-0456">Lyase</keyword>
<dbReference type="eggNOG" id="KOG1023">
    <property type="taxonomic scope" value="Eukaryota"/>
</dbReference>
<dbReference type="AlphaFoldDB" id="T1IJD4"/>
<dbReference type="InterPro" id="IPR050401">
    <property type="entry name" value="Cyclic_nucleotide_synthase"/>
</dbReference>
<sequence>MVTMVNKLSHCRLSDMLRTDTKEVSAIESETISEQNIVALKTVCCATDPVTAKSKKFHLAQMIILPLVPIINLLGLLTIVLIGLVNYKHEMHTIGNQVTQTRDMERLASCLQQERAAISYSMFGSLKLKTNISLVFEHTDETLSTLFIWPDLTTKTGHFRSKIAFTKELKEFRKNVTLMRSQNSNQLTFYDATIAAFLHHMTKGINESDRSSIWRCTLQENTLQVVYLLAYKYTIMAVENFSISSLYGQRYFAFGHLEQRYLLHFLQLETLGIDCLKWINYLVNKSHMELVETLTDFNIERNISIFKNKIFDGKGLKPDISYAISYFDIMDAFIDRLRNLQVALRNTITNQVNDEIKTADHQQAFGILFANTLLIKTQELNIEKNKSNRLLSNMLPRVVAEQLKARQSVMAESFESVSIFFSDVVGFTEISAISSPMEVIELLNALYNVFDSHVEKYDVYKVETIGDAYMVASGVPQRNGYKHAAEIASMSLDLLNGIDRFFIPHIPGRKIHVRVGLHTGPVVAGVVGTTMPRYCLFGDTVNTASRMESTGKFGGFDVKYRDKMEVKGKGAMKTYWLIGRKKSPVSTIIRQSPSPAHLPPKAFKPHCIALKNYD</sequence>
<reference evidence="12" key="1">
    <citation type="submission" date="2011-05" db="EMBL/GenBank/DDBJ databases">
        <authorList>
            <person name="Richards S.R."/>
            <person name="Qu J."/>
            <person name="Jiang H."/>
            <person name="Jhangiani S.N."/>
            <person name="Agravi P."/>
            <person name="Goodspeed R."/>
            <person name="Gross S."/>
            <person name="Mandapat C."/>
            <person name="Jackson L."/>
            <person name="Mathew T."/>
            <person name="Pu L."/>
            <person name="Thornton R."/>
            <person name="Saada N."/>
            <person name="Wilczek-Boney K.B."/>
            <person name="Lee S."/>
            <person name="Kovar C."/>
            <person name="Wu Y."/>
            <person name="Scherer S.E."/>
            <person name="Worley K.C."/>
            <person name="Muzny D.M."/>
            <person name="Gibbs R."/>
        </authorList>
    </citation>
    <scope>NUCLEOTIDE SEQUENCE</scope>
    <source>
        <strain evidence="12">Brora</strain>
    </source>
</reference>
<dbReference type="InterPro" id="IPR018297">
    <property type="entry name" value="A/G_cyclase_CS"/>
</dbReference>
<accession>T1IJD4</accession>